<dbReference type="PROSITE" id="PS01302">
    <property type="entry name" value="UPF0758"/>
    <property type="match status" value="1"/>
</dbReference>
<dbReference type="InterPro" id="IPR001405">
    <property type="entry name" value="UPF0758"/>
</dbReference>
<keyword evidence="1" id="KW-0645">Protease</keyword>
<dbReference type="Gene3D" id="3.40.140.10">
    <property type="entry name" value="Cytidine Deaminase, domain 2"/>
    <property type="match status" value="1"/>
</dbReference>
<evidence type="ECO:0000256" key="5">
    <source>
        <dbReference type="ARBA" id="ARBA00023049"/>
    </source>
</evidence>
<protein>
    <recommendedName>
        <fullName evidence="6">MPN domain-containing protein</fullName>
    </recommendedName>
</protein>
<sequence length="168" mass="18304">MTQFSLSFGSSLLICDDQGRYTPATVDQILAAARQAVDAKMQRGASFTSTDTVKEYLTTKLGGCENEIFAVIFLDTQHRLIEYREMFHGTIDGAAVYPREVAKASLRLNAAAVIFSHNHPSGNPEPSSADRSITQKLKEALSLLDIRTLDHIIVGGESAVSFAERGLI</sequence>
<dbReference type="InterPro" id="IPR025657">
    <property type="entry name" value="RadC_JAB"/>
</dbReference>
<dbReference type="AlphaFoldDB" id="A0A0F9W2W2"/>
<feature type="domain" description="MPN" evidence="6">
    <location>
        <begin position="46"/>
        <end position="168"/>
    </location>
</feature>
<dbReference type="NCBIfam" id="TIGR00608">
    <property type="entry name" value="radc"/>
    <property type="match status" value="1"/>
</dbReference>
<keyword evidence="4" id="KW-0862">Zinc</keyword>
<evidence type="ECO:0000259" key="6">
    <source>
        <dbReference type="PROSITE" id="PS50249"/>
    </source>
</evidence>
<evidence type="ECO:0000256" key="4">
    <source>
        <dbReference type="ARBA" id="ARBA00022833"/>
    </source>
</evidence>
<proteinExistence type="predicted"/>
<dbReference type="GO" id="GO:0046872">
    <property type="term" value="F:metal ion binding"/>
    <property type="evidence" value="ECO:0007669"/>
    <property type="project" value="UniProtKB-KW"/>
</dbReference>
<dbReference type="GO" id="GO:0008237">
    <property type="term" value="F:metallopeptidase activity"/>
    <property type="evidence" value="ECO:0007669"/>
    <property type="project" value="UniProtKB-KW"/>
</dbReference>
<gene>
    <name evidence="7" type="ORF">LCGC14_0011200</name>
</gene>
<dbReference type="InterPro" id="IPR020891">
    <property type="entry name" value="UPF0758_CS"/>
</dbReference>
<dbReference type="PANTHER" id="PTHR30471:SF6">
    <property type="entry name" value="UPF0758 PROTEIN VC_0510"/>
    <property type="match status" value="1"/>
</dbReference>
<dbReference type="EMBL" id="LAZR01000002">
    <property type="protein sequence ID" value="KKO11626.1"/>
    <property type="molecule type" value="Genomic_DNA"/>
</dbReference>
<evidence type="ECO:0000313" key="7">
    <source>
        <dbReference type="EMBL" id="KKO11626.1"/>
    </source>
</evidence>
<organism evidence="7">
    <name type="scientific">marine sediment metagenome</name>
    <dbReference type="NCBI Taxonomy" id="412755"/>
    <lineage>
        <taxon>unclassified sequences</taxon>
        <taxon>metagenomes</taxon>
        <taxon>ecological metagenomes</taxon>
    </lineage>
</organism>
<keyword evidence="2" id="KW-0479">Metal-binding</keyword>
<accession>A0A0F9W2W2</accession>
<name>A0A0F9W2W2_9ZZZZ</name>
<dbReference type="InterPro" id="IPR037518">
    <property type="entry name" value="MPN"/>
</dbReference>
<dbReference type="GO" id="GO:0006508">
    <property type="term" value="P:proteolysis"/>
    <property type="evidence" value="ECO:0007669"/>
    <property type="project" value="UniProtKB-KW"/>
</dbReference>
<dbReference type="PROSITE" id="PS50249">
    <property type="entry name" value="MPN"/>
    <property type="match status" value="1"/>
</dbReference>
<dbReference type="CDD" id="cd08071">
    <property type="entry name" value="MPN_DUF2466"/>
    <property type="match status" value="1"/>
</dbReference>
<evidence type="ECO:0000256" key="3">
    <source>
        <dbReference type="ARBA" id="ARBA00022801"/>
    </source>
</evidence>
<reference evidence="7" key="1">
    <citation type="journal article" date="2015" name="Nature">
        <title>Complex archaea that bridge the gap between prokaryotes and eukaryotes.</title>
        <authorList>
            <person name="Spang A."/>
            <person name="Saw J.H."/>
            <person name="Jorgensen S.L."/>
            <person name="Zaremba-Niedzwiedzka K."/>
            <person name="Martijn J."/>
            <person name="Lind A.E."/>
            <person name="van Eijk R."/>
            <person name="Schleper C."/>
            <person name="Guy L."/>
            <person name="Ettema T.J."/>
        </authorList>
    </citation>
    <scope>NUCLEOTIDE SEQUENCE</scope>
</reference>
<dbReference type="PANTHER" id="PTHR30471">
    <property type="entry name" value="DNA REPAIR PROTEIN RADC"/>
    <property type="match status" value="1"/>
</dbReference>
<evidence type="ECO:0000256" key="1">
    <source>
        <dbReference type="ARBA" id="ARBA00022670"/>
    </source>
</evidence>
<keyword evidence="5" id="KW-0482">Metalloprotease</keyword>
<evidence type="ECO:0000256" key="2">
    <source>
        <dbReference type="ARBA" id="ARBA00022723"/>
    </source>
</evidence>
<comment type="caution">
    <text evidence="7">The sequence shown here is derived from an EMBL/GenBank/DDBJ whole genome shotgun (WGS) entry which is preliminary data.</text>
</comment>
<dbReference type="Pfam" id="PF04002">
    <property type="entry name" value="RadC"/>
    <property type="match status" value="1"/>
</dbReference>
<keyword evidence="3" id="KW-0378">Hydrolase</keyword>